<dbReference type="RefSeq" id="XP_018030237.1">
    <property type="nucleotide sequence ID" value="XM_018180502.1"/>
</dbReference>
<dbReference type="InParanoid" id="A0A177BZ15"/>
<gene>
    <name evidence="1" type="ORF">CC84DRAFT_1180724</name>
</gene>
<evidence type="ECO:0000313" key="2">
    <source>
        <dbReference type="Proteomes" id="UP000077069"/>
    </source>
</evidence>
<evidence type="ECO:0000313" key="1">
    <source>
        <dbReference type="EMBL" id="OAF99871.1"/>
    </source>
</evidence>
<reference evidence="1 2" key="1">
    <citation type="submission" date="2016-05" db="EMBL/GenBank/DDBJ databases">
        <title>Comparative analysis of secretome profiles of manganese(II)-oxidizing ascomycete fungi.</title>
        <authorList>
            <consortium name="DOE Joint Genome Institute"/>
            <person name="Zeiner C.A."/>
            <person name="Purvine S.O."/>
            <person name="Zink E.M."/>
            <person name="Wu S."/>
            <person name="Pasa-Tolic L."/>
            <person name="Chaput D.L."/>
            <person name="Haridas S."/>
            <person name="Grigoriev I.V."/>
            <person name="Santelli C.M."/>
            <person name="Hansel C.M."/>
        </authorList>
    </citation>
    <scope>NUCLEOTIDE SEQUENCE [LARGE SCALE GENOMIC DNA]</scope>
    <source>
        <strain evidence="1 2">AP3s5-JAC2a</strain>
    </source>
</reference>
<dbReference type="AlphaFoldDB" id="A0A177BZ15"/>
<organism evidence="1 2">
    <name type="scientific">Paraphaeosphaeria sporulosa</name>
    <dbReference type="NCBI Taxonomy" id="1460663"/>
    <lineage>
        <taxon>Eukaryota</taxon>
        <taxon>Fungi</taxon>
        <taxon>Dikarya</taxon>
        <taxon>Ascomycota</taxon>
        <taxon>Pezizomycotina</taxon>
        <taxon>Dothideomycetes</taxon>
        <taxon>Pleosporomycetidae</taxon>
        <taxon>Pleosporales</taxon>
        <taxon>Massarineae</taxon>
        <taxon>Didymosphaeriaceae</taxon>
        <taxon>Paraphaeosphaeria</taxon>
    </lineage>
</organism>
<dbReference type="GeneID" id="28763988"/>
<dbReference type="Proteomes" id="UP000077069">
    <property type="component" value="Unassembled WGS sequence"/>
</dbReference>
<dbReference type="EMBL" id="KV441560">
    <property type="protein sequence ID" value="OAF99871.1"/>
    <property type="molecule type" value="Genomic_DNA"/>
</dbReference>
<keyword evidence="2" id="KW-1185">Reference proteome</keyword>
<name>A0A177BZ15_9PLEO</name>
<protein>
    <submittedName>
        <fullName evidence="1">Uncharacterized protein</fullName>
    </submittedName>
</protein>
<sequence length="169" mass="17972">MAADDVVAIDGRWYQYLGSNGRILACRRVAAGRHGAASRMHSMTAVGHSHMQHVPKGCSNQERRGTADAGRQWGWCQAPGVHRDTLAASTAATASELAMSSDKAPRRPAWRCLSHGRRECQRRPPPRHAASAPTCRQAIHGLWLLTAASPTPAAVYPLPAPAAALGSGV</sequence>
<proteinExistence type="predicted"/>
<accession>A0A177BZ15</accession>